<dbReference type="Proteomes" id="UP000027190">
    <property type="component" value="Unassembled WGS sequence"/>
</dbReference>
<proteinExistence type="predicted"/>
<gene>
    <name evidence="2" type="ORF">HY30_00185</name>
</gene>
<dbReference type="EMBL" id="AWFG01000001">
    <property type="protein sequence ID" value="KCZ60782.1"/>
    <property type="molecule type" value="Genomic_DNA"/>
</dbReference>
<evidence type="ECO:0000313" key="3">
    <source>
        <dbReference type="Proteomes" id="UP000027190"/>
    </source>
</evidence>
<evidence type="ECO:0000313" key="2">
    <source>
        <dbReference type="EMBL" id="KCZ60782.1"/>
    </source>
</evidence>
<reference evidence="2 3" key="1">
    <citation type="journal article" date="2014" name="Antonie Van Leeuwenhoek">
        <title>Hyphomonas beringensis sp. nov. and Hyphomonas chukchiensis sp. nov., isolated from surface seawater of the Bering Sea and Chukchi Sea.</title>
        <authorList>
            <person name="Li C."/>
            <person name="Lai Q."/>
            <person name="Li G."/>
            <person name="Dong C."/>
            <person name="Wang J."/>
            <person name="Liao Y."/>
            <person name="Shao Z."/>
        </authorList>
    </citation>
    <scope>NUCLEOTIDE SEQUENCE [LARGE SCALE GENOMIC DNA]</scope>
    <source>
        <strain evidence="2 3">BH-BN04-4</strain>
    </source>
</reference>
<name>A0A062USM2_9PROT</name>
<dbReference type="STRING" id="1280947.HY30_00185"/>
<dbReference type="PANTHER" id="PTHR34818">
    <property type="entry name" value="PROTEIN BLI-3"/>
    <property type="match status" value="1"/>
</dbReference>
<organism evidence="2 3">
    <name type="scientific">Hyphomonas chukchiensis</name>
    <dbReference type="NCBI Taxonomy" id="1280947"/>
    <lineage>
        <taxon>Bacteria</taxon>
        <taxon>Pseudomonadati</taxon>
        <taxon>Pseudomonadota</taxon>
        <taxon>Alphaproteobacteria</taxon>
        <taxon>Hyphomonadales</taxon>
        <taxon>Hyphomonadaceae</taxon>
        <taxon>Hyphomonas</taxon>
    </lineage>
</organism>
<dbReference type="OrthoDB" id="1432662at2"/>
<keyword evidence="3" id="KW-1185">Reference proteome</keyword>
<dbReference type="PATRIC" id="fig|1280947.3.peg.34"/>
<dbReference type="InterPro" id="IPR012349">
    <property type="entry name" value="Split_barrel_FMN-bd"/>
</dbReference>
<accession>A0A062USM2</accession>
<comment type="caution">
    <text evidence="2">The sequence shown here is derived from an EMBL/GenBank/DDBJ whole genome shotgun (WGS) entry which is preliminary data.</text>
</comment>
<dbReference type="PANTHER" id="PTHR34818:SF1">
    <property type="entry name" value="PROTEIN BLI-3"/>
    <property type="match status" value="1"/>
</dbReference>
<dbReference type="Pfam" id="PF16242">
    <property type="entry name" value="Pyrid_ox_like"/>
    <property type="match status" value="1"/>
</dbReference>
<sequence length="161" mass="17750">MPSQKEIEKKLWSELKSDRTIMLGLESGAAGGTQPMTAVLEDDDRGPIWIFSSSDVDLVQALGVGPSAAVGQFVSKGHGLFASLHGQLQIQNDPATVERLWNPFIAAWYDGKDDPKLRLMRLDLDHAHVWLNENSVFAGIKMLFGTDPKKDYKDKTADIAL</sequence>
<dbReference type="AlphaFoldDB" id="A0A062USM2"/>
<dbReference type="RefSeq" id="WP_034735762.1">
    <property type="nucleotide sequence ID" value="NZ_AWFG01000001.1"/>
</dbReference>
<evidence type="ECO:0000259" key="1">
    <source>
        <dbReference type="Pfam" id="PF16242"/>
    </source>
</evidence>
<dbReference type="SUPFAM" id="SSF50475">
    <property type="entry name" value="FMN-binding split barrel"/>
    <property type="match status" value="1"/>
</dbReference>
<dbReference type="eggNOG" id="COG3871">
    <property type="taxonomic scope" value="Bacteria"/>
</dbReference>
<protein>
    <recommendedName>
        <fullName evidence="1">General stress protein FMN-binding split barrel domain-containing protein</fullName>
    </recommendedName>
</protein>
<dbReference type="Gene3D" id="2.30.110.10">
    <property type="entry name" value="Electron Transport, Fmn-binding Protein, Chain A"/>
    <property type="match status" value="1"/>
</dbReference>
<dbReference type="InterPro" id="IPR038725">
    <property type="entry name" value="YdaG_split_barrel_FMN-bd"/>
</dbReference>
<dbReference type="InterPro" id="IPR052917">
    <property type="entry name" value="Stress-Dev_Protein"/>
</dbReference>
<feature type="domain" description="General stress protein FMN-binding split barrel" evidence="1">
    <location>
        <begin position="8"/>
        <end position="143"/>
    </location>
</feature>